<evidence type="ECO:0000259" key="2">
    <source>
        <dbReference type="Pfam" id="PF20791"/>
    </source>
</evidence>
<keyword evidence="4" id="KW-1185">Reference proteome</keyword>
<organism evidence="3 4">
    <name type="scientific">Mycobacterium conspicuum</name>
    <dbReference type="NCBI Taxonomy" id="44010"/>
    <lineage>
        <taxon>Bacteria</taxon>
        <taxon>Bacillati</taxon>
        <taxon>Actinomycetota</taxon>
        <taxon>Actinomycetes</taxon>
        <taxon>Mycobacteriales</taxon>
        <taxon>Mycobacteriaceae</taxon>
        <taxon>Mycobacterium</taxon>
    </lineage>
</organism>
<dbReference type="Pfam" id="PF01643">
    <property type="entry name" value="Acyl-ACP_TE"/>
    <property type="match status" value="1"/>
</dbReference>
<feature type="domain" description="Acyl-ACP thioesterase-like C-terminal" evidence="2">
    <location>
        <begin position="158"/>
        <end position="223"/>
    </location>
</feature>
<dbReference type="SUPFAM" id="SSF54637">
    <property type="entry name" value="Thioesterase/thiol ester dehydrase-isomerase"/>
    <property type="match status" value="2"/>
</dbReference>
<dbReference type="GO" id="GO:0047617">
    <property type="term" value="F:fatty acyl-CoA hydrolase activity"/>
    <property type="evidence" value="ECO:0007669"/>
    <property type="project" value="TreeGrafter"/>
</dbReference>
<dbReference type="OrthoDB" id="5242854at2"/>
<dbReference type="PANTHER" id="PTHR31793:SF24">
    <property type="entry name" value="LONG-CHAIN ACYL-COA THIOESTERASE FADM"/>
    <property type="match status" value="1"/>
</dbReference>
<evidence type="ECO:0000313" key="3">
    <source>
        <dbReference type="EMBL" id="BBZ41735.1"/>
    </source>
</evidence>
<evidence type="ECO:0000259" key="1">
    <source>
        <dbReference type="Pfam" id="PF01643"/>
    </source>
</evidence>
<dbReference type="InterPro" id="IPR002864">
    <property type="entry name" value="Acyl-ACP_thioesterase_NHD"/>
</dbReference>
<feature type="domain" description="Acyl-ACP thioesterase N-terminal hotdog" evidence="1">
    <location>
        <begin position="12"/>
        <end position="132"/>
    </location>
</feature>
<reference evidence="3 4" key="1">
    <citation type="journal article" date="2019" name="Emerg. Microbes Infect.">
        <title>Comprehensive subspecies identification of 175 nontuberculous mycobacteria species based on 7547 genomic profiles.</title>
        <authorList>
            <person name="Matsumoto Y."/>
            <person name="Kinjo T."/>
            <person name="Motooka D."/>
            <person name="Nabeya D."/>
            <person name="Jung N."/>
            <person name="Uechi K."/>
            <person name="Horii T."/>
            <person name="Iida T."/>
            <person name="Fujita J."/>
            <person name="Nakamura S."/>
        </authorList>
    </citation>
    <scope>NUCLEOTIDE SEQUENCE [LARGE SCALE GENOMIC DNA]</scope>
    <source>
        <strain evidence="3 4">JCM 14738</strain>
    </source>
</reference>
<dbReference type="EMBL" id="AP022613">
    <property type="protein sequence ID" value="BBZ41735.1"/>
    <property type="molecule type" value="Genomic_DNA"/>
</dbReference>
<dbReference type="InterPro" id="IPR050563">
    <property type="entry name" value="4-hydroxybenzoyl-CoA_TE"/>
</dbReference>
<evidence type="ECO:0008006" key="5">
    <source>
        <dbReference type="Google" id="ProtNLM"/>
    </source>
</evidence>
<dbReference type="GO" id="GO:0006633">
    <property type="term" value="P:fatty acid biosynthetic process"/>
    <property type="evidence" value="ECO:0007669"/>
    <property type="project" value="InterPro"/>
</dbReference>
<dbReference type="Pfam" id="PF20791">
    <property type="entry name" value="Acyl-ACP_TE_C"/>
    <property type="match status" value="1"/>
</dbReference>
<dbReference type="AlphaFoldDB" id="A0A7I7YIT9"/>
<protein>
    <recommendedName>
        <fullName evidence="5">Acyl-ACP thioesterase</fullName>
    </recommendedName>
</protein>
<sequence length="249" mass="28654">MRQPLSDLPDRGYVFRTGWKLATSDIDHRLLARLDGVARYIQEVGAEHLIDAGYAEIHPHWIVQRTVIDVIEPIEWPSDITFRRWCSGISLRWCSMRVRLDGSDGGRIETEAFWINVNKDTLTPSLMADGFFNRLATTTEIHRIKWREWLPGPAESTDSAATEIPFALRYTDGDLFEHVNNTVYWHGVHEVLAHAPDLFEPPYRAIVEYRKPITLDESVTIRSVTRDDALHIWFCVDDDVRAAALVCKL</sequence>
<evidence type="ECO:0000313" key="4">
    <source>
        <dbReference type="Proteomes" id="UP000467385"/>
    </source>
</evidence>
<name>A0A7I7YIT9_9MYCO</name>
<dbReference type="Gene3D" id="3.10.129.10">
    <property type="entry name" value="Hotdog Thioesterase"/>
    <property type="match status" value="1"/>
</dbReference>
<dbReference type="InterPro" id="IPR049427">
    <property type="entry name" value="Acyl-ACP_TE_C"/>
</dbReference>
<gene>
    <name evidence="3" type="ORF">MCNS_47980</name>
</gene>
<dbReference type="PANTHER" id="PTHR31793">
    <property type="entry name" value="4-HYDROXYBENZOYL-COA THIOESTERASE FAMILY MEMBER"/>
    <property type="match status" value="1"/>
</dbReference>
<dbReference type="Proteomes" id="UP000467385">
    <property type="component" value="Chromosome"/>
</dbReference>
<proteinExistence type="predicted"/>
<accession>A0A7I7YIT9</accession>
<dbReference type="InterPro" id="IPR029069">
    <property type="entry name" value="HotDog_dom_sf"/>
</dbReference>